<reference evidence="2" key="1">
    <citation type="submission" date="2021-04" db="EMBL/GenBank/DDBJ databases">
        <authorList>
            <consortium name="Molecular Ecology Group"/>
        </authorList>
    </citation>
    <scope>NUCLEOTIDE SEQUENCE</scope>
</reference>
<keyword evidence="3" id="KW-1185">Reference proteome</keyword>
<sequence length="87" mass="10282">MCGRLLFFLIGMYAGVVANQQYQMPNAPTPSEAWERAAARFEKYKREHPCEHKPPHSSFYDNPEVKDIIDRLKSLERRRRSEAREDN</sequence>
<comment type="caution">
    <text evidence="2">The sequence shown here is derived from an EMBL/GenBank/DDBJ whole genome shotgun (WGS) entry which is preliminary data.</text>
</comment>
<dbReference type="AlphaFoldDB" id="A0A8S3ZFW9"/>
<organism evidence="2 3">
    <name type="scientific">Candidula unifasciata</name>
    <dbReference type="NCBI Taxonomy" id="100452"/>
    <lineage>
        <taxon>Eukaryota</taxon>
        <taxon>Metazoa</taxon>
        <taxon>Spiralia</taxon>
        <taxon>Lophotrochozoa</taxon>
        <taxon>Mollusca</taxon>
        <taxon>Gastropoda</taxon>
        <taxon>Heterobranchia</taxon>
        <taxon>Euthyneura</taxon>
        <taxon>Panpulmonata</taxon>
        <taxon>Eupulmonata</taxon>
        <taxon>Stylommatophora</taxon>
        <taxon>Helicina</taxon>
        <taxon>Helicoidea</taxon>
        <taxon>Geomitridae</taxon>
        <taxon>Candidula</taxon>
    </lineage>
</organism>
<name>A0A8S3ZFW9_9EUPU</name>
<feature type="signal peptide" evidence="1">
    <location>
        <begin position="1"/>
        <end position="18"/>
    </location>
</feature>
<keyword evidence="1" id="KW-0732">Signal</keyword>
<dbReference type="EMBL" id="CAJHNH020003079">
    <property type="protein sequence ID" value="CAG5128464.1"/>
    <property type="molecule type" value="Genomic_DNA"/>
</dbReference>
<evidence type="ECO:0000313" key="3">
    <source>
        <dbReference type="Proteomes" id="UP000678393"/>
    </source>
</evidence>
<dbReference type="Proteomes" id="UP000678393">
    <property type="component" value="Unassembled WGS sequence"/>
</dbReference>
<dbReference type="OrthoDB" id="6157239at2759"/>
<accession>A0A8S3ZFW9</accession>
<evidence type="ECO:0000313" key="2">
    <source>
        <dbReference type="EMBL" id="CAG5128464.1"/>
    </source>
</evidence>
<protein>
    <submittedName>
        <fullName evidence="2">Uncharacterized protein</fullName>
    </submittedName>
</protein>
<feature type="chain" id="PRO_5035749274" evidence="1">
    <location>
        <begin position="19"/>
        <end position="87"/>
    </location>
</feature>
<gene>
    <name evidence="2" type="ORF">CUNI_LOCUS14022</name>
</gene>
<proteinExistence type="predicted"/>
<evidence type="ECO:0000256" key="1">
    <source>
        <dbReference type="SAM" id="SignalP"/>
    </source>
</evidence>